<dbReference type="Pfam" id="PF21221">
    <property type="entry name" value="B_lactamase-like_C"/>
    <property type="match status" value="1"/>
</dbReference>
<protein>
    <submittedName>
        <fullName evidence="2">Beta-lactamase-like protein</fullName>
    </submittedName>
</protein>
<dbReference type="SUPFAM" id="SSF56281">
    <property type="entry name" value="Metallo-hydrolase/oxidoreductase"/>
    <property type="match status" value="1"/>
</dbReference>
<dbReference type="STRING" id="1127673.GLIP_1359"/>
<dbReference type="InterPro" id="IPR036866">
    <property type="entry name" value="RibonucZ/Hydroxyglut_hydro"/>
</dbReference>
<dbReference type="Gene3D" id="3.60.15.10">
    <property type="entry name" value="Ribonuclease Z/Hydroxyacylglutathione hydrolase-like"/>
    <property type="match status" value="1"/>
</dbReference>
<dbReference type="InterPro" id="IPR001279">
    <property type="entry name" value="Metallo-B-lactamas"/>
</dbReference>
<gene>
    <name evidence="2" type="ORF">GLIP_1359</name>
</gene>
<dbReference type="EMBL" id="BAEN01000030">
    <property type="protein sequence ID" value="GAC14000.1"/>
    <property type="molecule type" value="Genomic_DNA"/>
</dbReference>
<dbReference type="InterPro" id="IPR050662">
    <property type="entry name" value="Sec-metab_biosynth-thioest"/>
</dbReference>
<sequence length="367" mass="41994">MKSQVVVDERTDKERNVELEYPLNAPNADGSVVEVAEGVLWLRMPLPMALDHINLYLLEDNDGWYIVDTGLDTKETRHLWEHVTQTHCKGKPIKGVICTHFHYDHSNLSSWLTERFNVPLFMTHGEFYTLKANSSGLANLGNEHQLAFYQRSGVPQETIENIFEACRRDPFIKHSPPSFNRLRSGDILTINSRQWSIIIGEGHSPEHACLYCEEDKLLIAGDQLLPHISSNILINDMEPNGQQLKYWLRSLKNLQCLRADILVLPAHGPIFTEIHARAQQLIEHHLDTLNTLRDYATSRDSFTAFEATNHLFDRELSPINRMMALGETLAHINWLMGKGYLIANTDLVSGINIYKHSDAQNKNRIKL</sequence>
<dbReference type="InterPro" id="IPR036388">
    <property type="entry name" value="WH-like_DNA-bd_sf"/>
</dbReference>
<dbReference type="RefSeq" id="WP_008843816.1">
    <property type="nucleotide sequence ID" value="NZ_BAEN01000030.1"/>
</dbReference>
<dbReference type="eggNOG" id="COG0491">
    <property type="taxonomic scope" value="Bacteria"/>
</dbReference>
<dbReference type="AlphaFoldDB" id="K6YRQ6"/>
<evidence type="ECO:0000313" key="3">
    <source>
        <dbReference type="Proteomes" id="UP000006334"/>
    </source>
</evidence>
<dbReference type="Proteomes" id="UP000006334">
    <property type="component" value="Unassembled WGS sequence"/>
</dbReference>
<dbReference type="PANTHER" id="PTHR23131:SF4">
    <property type="entry name" value="METALLO-BETA-LACTAMASE SUPERFAMILY POTEIN"/>
    <property type="match status" value="1"/>
</dbReference>
<evidence type="ECO:0000313" key="2">
    <source>
        <dbReference type="EMBL" id="GAC14000.1"/>
    </source>
</evidence>
<proteinExistence type="predicted"/>
<dbReference type="Pfam" id="PF00753">
    <property type="entry name" value="Lactamase_B"/>
    <property type="match status" value="1"/>
</dbReference>
<name>K6YRQ6_9ALTE</name>
<organism evidence="2 3">
    <name type="scientific">Aliiglaciecola lipolytica E3</name>
    <dbReference type="NCBI Taxonomy" id="1127673"/>
    <lineage>
        <taxon>Bacteria</taxon>
        <taxon>Pseudomonadati</taxon>
        <taxon>Pseudomonadota</taxon>
        <taxon>Gammaproteobacteria</taxon>
        <taxon>Alteromonadales</taxon>
        <taxon>Alteromonadaceae</taxon>
        <taxon>Aliiglaciecola</taxon>
    </lineage>
</organism>
<keyword evidence="3" id="KW-1185">Reference proteome</keyword>
<evidence type="ECO:0000259" key="1">
    <source>
        <dbReference type="SMART" id="SM00849"/>
    </source>
</evidence>
<dbReference type="OrthoDB" id="9815874at2"/>
<dbReference type="SMART" id="SM00849">
    <property type="entry name" value="Lactamase_B"/>
    <property type="match status" value="1"/>
</dbReference>
<reference evidence="2 3" key="1">
    <citation type="journal article" date="2017" name="Antonie Van Leeuwenhoek">
        <title>Rhizobium rhizosphaerae sp. nov., a novel species isolated from rice rhizosphere.</title>
        <authorList>
            <person name="Zhao J.J."/>
            <person name="Zhang J."/>
            <person name="Zhang R.J."/>
            <person name="Zhang C.W."/>
            <person name="Yin H.Q."/>
            <person name="Zhang X.X."/>
        </authorList>
    </citation>
    <scope>NUCLEOTIDE SEQUENCE [LARGE SCALE GENOMIC DNA]</scope>
    <source>
        <strain evidence="2 3">E3</strain>
    </source>
</reference>
<feature type="domain" description="Metallo-beta-lactamase" evidence="1">
    <location>
        <begin position="52"/>
        <end position="267"/>
    </location>
</feature>
<dbReference type="PANTHER" id="PTHR23131">
    <property type="entry name" value="ENDORIBONUCLEASE LACTB2"/>
    <property type="match status" value="1"/>
</dbReference>
<dbReference type="Gene3D" id="1.10.10.10">
    <property type="entry name" value="Winged helix-like DNA-binding domain superfamily/Winged helix DNA-binding domain"/>
    <property type="match status" value="1"/>
</dbReference>
<accession>K6YRQ6</accession>
<comment type="caution">
    <text evidence="2">The sequence shown here is derived from an EMBL/GenBank/DDBJ whole genome shotgun (WGS) entry which is preliminary data.</text>
</comment>
<dbReference type="InterPro" id="IPR048933">
    <property type="entry name" value="B_lactamase-like_C"/>
</dbReference>